<comment type="caution">
    <text evidence="2">The sequence shown here is derived from an EMBL/GenBank/DDBJ whole genome shotgun (WGS) entry which is preliminary data.</text>
</comment>
<evidence type="ECO:0000313" key="3">
    <source>
        <dbReference type="Proteomes" id="UP000745764"/>
    </source>
</evidence>
<keyword evidence="3" id="KW-1185">Reference proteome</keyword>
<proteinExistence type="predicted"/>
<dbReference type="EMBL" id="CAINUL010000017">
    <property type="protein sequence ID" value="CAD0114399.1"/>
    <property type="molecule type" value="Genomic_DNA"/>
</dbReference>
<feature type="chain" id="PRO_5040381753" evidence="1">
    <location>
        <begin position="21"/>
        <end position="101"/>
    </location>
</feature>
<dbReference type="Proteomes" id="UP000745764">
    <property type="component" value="Unassembled WGS sequence"/>
</dbReference>
<organism evidence="2 3">
    <name type="scientific">Aureobasidium uvarum</name>
    <dbReference type="NCBI Taxonomy" id="2773716"/>
    <lineage>
        <taxon>Eukaryota</taxon>
        <taxon>Fungi</taxon>
        <taxon>Dikarya</taxon>
        <taxon>Ascomycota</taxon>
        <taxon>Pezizomycotina</taxon>
        <taxon>Dothideomycetes</taxon>
        <taxon>Dothideomycetidae</taxon>
        <taxon>Dothideales</taxon>
        <taxon>Saccotheciaceae</taxon>
        <taxon>Aureobasidium</taxon>
    </lineage>
</organism>
<dbReference type="Gene3D" id="3.20.20.80">
    <property type="entry name" value="Glycosidases"/>
    <property type="match status" value="1"/>
</dbReference>
<gene>
    <name evidence="2" type="ORF">AWRI4620_LOCUS8654</name>
</gene>
<evidence type="ECO:0000256" key="1">
    <source>
        <dbReference type="SAM" id="SignalP"/>
    </source>
</evidence>
<sequence length="101" mass="10627">MQYSLSSSLLVFSLVGSVLSTPLLPRYSNSTRSGVICNGTFSPISAQTWVDGMNPGWNLGNTLDAAPDEGSWNNPPVVASTVDDVKKAGFRGIRLPGEIAA</sequence>
<reference evidence="2" key="1">
    <citation type="submission" date="2020-06" db="EMBL/GenBank/DDBJ databases">
        <authorList>
            <person name="Onetto C."/>
        </authorList>
    </citation>
    <scope>NUCLEOTIDE SEQUENCE</scope>
</reference>
<dbReference type="InterPro" id="IPR017853">
    <property type="entry name" value="GH"/>
</dbReference>
<feature type="signal peptide" evidence="1">
    <location>
        <begin position="1"/>
        <end position="20"/>
    </location>
</feature>
<dbReference type="OrthoDB" id="412536at2759"/>
<accession>A0A9N8KLR5</accession>
<dbReference type="SUPFAM" id="SSF51445">
    <property type="entry name" value="(Trans)glycosidases"/>
    <property type="match status" value="1"/>
</dbReference>
<keyword evidence="1" id="KW-0732">Signal</keyword>
<evidence type="ECO:0000313" key="2">
    <source>
        <dbReference type="EMBL" id="CAD0114399.1"/>
    </source>
</evidence>
<protein>
    <submittedName>
        <fullName evidence="2">Uncharacterized protein</fullName>
    </submittedName>
</protein>
<dbReference type="AlphaFoldDB" id="A0A9N8KLR5"/>
<name>A0A9N8KLR5_9PEZI</name>